<dbReference type="Proteomes" id="UP000294743">
    <property type="component" value="Unassembled WGS sequence"/>
</dbReference>
<evidence type="ECO:0000259" key="1">
    <source>
        <dbReference type="PROSITE" id="PS51186"/>
    </source>
</evidence>
<keyword evidence="3" id="KW-1185">Reference proteome</keyword>
<dbReference type="GO" id="GO:0016747">
    <property type="term" value="F:acyltransferase activity, transferring groups other than amino-acyl groups"/>
    <property type="evidence" value="ECO:0007669"/>
    <property type="project" value="InterPro"/>
</dbReference>
<dbReference type="PROSITE" id="PS51186">
    <property type="entry name" value="GNAT"/>
    <property type="match status" value="1"/>
</dbReference>
<feature type="domain" description="N-acetyltransferase" evidence="1">
    <location>
        <begin position="13"/>
        <end position="173"/>
    </location>
</feature>
<dbReference type="AlphaFoldDB" id="A0A4R8A6Q1"/>
<organism evidence="2 3">
    <name type="scientific">Breznakia blatticola</name>
    <dbReference type="NCBI Taxonomy" id="1754012"/>
    <lineage>
        <taxon>Bacteria</taxon>
        <taxon>Bacillati</taxon>
        <taxon>Bacillota</taxon>
        <taxon>Erysipelotrichia</taxon>
        <taxon>Erysipelotrichales</taxon>
        <taxon>Erysipelotrichaceae</taxon>
        <taxon>Breznakia</taxon>
    </lineage>
</organism>
<dbReference type="InterPro" id="IPR016181">
    <property type="entry name" value="Acyl_CoA_acyltransferase"/>
</dbReference>
<evidence type="ECO:0000313" key="3">
    <source>
        <dbReference type="Proteomes" id="UP000294743"/>
    </source>
</evidence>
<dbReference type="InterPro" id="IPR000182">
    <property type="entry name" value="GNAT_dom"/>
</dbReference>
<dbReference type="CDD" id="cd04301">
    <property type="entry name" value="NAT_SF"/>
    <property type="match status" value="1"/>
</dbReference>
<proteinExistence type="predicted"/>
<comment type="caution">
    <text evidence="2">The sequence shown here is derived from an EMBL/GenBank/DDBJ whole genome shotgun (WGS) entry which is preliminary data.</text>
</comment>
<accession>A0A4R8A6Q1</accession>
<dbReference type="Gene3D" id="3.40.630.30">
    <property type="match status" value="1"/>
</dbReference>
<dbReference type="EMBL" id="SODD01000001">
    <property type="protein sequence ID" value="TDW26370.1"/>
    <property type="molecule type" value="Genomic_DNA"/>
</dbReference>
<reference evidence="2 3" key="1">
    <citation type="submission" date="2019-03" db="EMBL/GenBank/DDBJ databases">
        <title>Genomic Encyclopedia of Type Strains, Phase IV (KMG-IV): sequencing the most valuable type-strain genomes for metagenomic binning, comparative biology and taxonomic classification.</title>
        <authorList>
            <person name="Goeker M."/>
        </authorList>
    </citation>
    <scope>NUCLEOTIDE SEQUENCE [LARGE SCALE GENOMIC DNA]</scope>
    <source>
        <strain evidence="2 3">DSM 28867</strain>
    </source>
</reference>
<dbReference type="Pfam" id="PF00583">
    <property type="entry name" value="Acetyltransf_1"/>
    <property type="match status" value="1"/>
</dbReference>
<evidence type="ECO:0000313" key="2">
    <source>
        <dbReference type="EMBL" id="TDW26370.1"/>
    </source>
</evidence>
<dbReference type="SUPFAM" id="SSF55729">
    <property type="entry name" value="Acyl-CoA N-acyltransferases (Nat)"/>
    <property type="match status" value="1"/>
</dbReference>
<gene>
    <name evidence="2" type="ORF">EDD63_10185</name>
</gene>
<protein>
    <submittedName>
        <fullName evidence="2">N-acetylglutamate synthase-like GNAT family acetyltransferase</fullName>
    </submittedName>
</protein>
<name>A0A4R8A6Q1_9FIRM</name>
<dbReference type="OrthoDB" id="6382410at2"/>
<sequence>MEVCYTIFMKYDIQIRQAQPGDEMVVENLLTTKVHELAAKDIVQWELDEVTWDALSKDYDITNFYIVYRDNKPVATFSVVDYDPTYWLHDKPKEALYIHKVMVLDEASKSGISTMMLDYFKELGRKQGYAVVKLDVRAYKKPLRAYYERNGFTLVEIVDLGKGYLTALYEYKL</sequence>
<keyword evidence="2" id="KW-0808">Transferase</keyword>